<reference evidence="3" key="1">
    <citation type="submission" date="2021-03" db="EMBL/GenBank/DDBJ databases">
        <authorList>
            <person name="Tagirdzhanova G."/>
        </authorList>
    </citation>
    <scope>NUCLEOTIDE SEQUENCE</scope>
</reference>
<evidence type="ECO:0000313" key="4">
    <source>
        <dbReference type="Proteomes" id="UP000664169"/>
    </source>
</evidence>
<feature type="compositionally biased region" description="Low complexity" evidence="1">
    <location>
        <begin position="81"/>
        <end position="91"/>
    </location>
</feature>
<keyword evidence="4" id="KW-1185">Reference proteome</keyword>
<feature type="compositionally biased region" description="Low complexity" evidence="1">
    <location>
        <begin position="122"/>
        <end position="134"/>
    </location>
</feature>
<evidence type="ECO:0000313" key="3">
    <source>
        <dbReference type="EMBL" id="CAF9903516.1"/>
    </source>
</evidence>
<dbReference type="Proteomes" id="UP000664169">
    <property type="component" value="Unassembled WGS sequence"/>
</dbReference>
<keyword evidence="2" id="KW-0732">Signal</keyword>
<protein>
    <submittedName>
        <fullName evidence="3">Uncharacterized protein</fullName>
    </submittedName>
</protein>
<feature type="region of interest" description="Disordered" evidence="1">
    <location>
        <begin position="308"/>
        <end position="337"/>
    </location>
</feature>
<feature type="signal peptide" evidence="2">
    <location>
        <begin position="1"/>
        <end position="16"/>
    </location>
</feature>
<accession>A0A8H3EIC3</accession>
<dbReference type="EMBL" id="CAJPDQ010000001">
    <property type="protein sequence ID" value="CAF9903516.1"/>
    <property type="molecule type" value="Genomic_DNA"/>
</dbReference>
<dbReference type="AlphaFoldDB" id="A0A8H3EIC3"/>
<gene>
    <name evidence="3" type="ORF">GOMPHAMPRED_000333</name>
</gene>
<feature type="chain" id="PRO_5034725362" evidence="2">
    <location>
        <begin position="17"/>
        <end position="382"/>
    </location>
</feature>
<evidence type="ECO:0000256" key="1">
    <source>
        <dbReference type="SAM" id="MobiDB-lite"/>
    </source>
</evidence>
<evidence type="ECO:0000256" key="2">
    <source>
        <dbReference type="SAM" id="SignalP"/>
    </source>
</evidence>
<comment type="caution">
    <text evidence="3">The sequence shown here is derived from an EMBL/GenBank/DDBJ whole genome shotgun (WGS) entry which is preliminary data.</text>
</comment>
<feature type="region of interest" description="Disordered" evidence="1">
    <location>
        <begin position="73"/>
        <end position="155"/>
    </location>
</feature>
<name>A0A8H3EIC3_9LECA</name>
<feature type="compositionally biased region" description="Low complexity" evidence="1">
    <location>
        <begin position="316"/>
        <end position="331"/>
    </location>
</feature>
<sequence>MKFSILLAAGLVSAFPQHISRRHAVYYDRTLRDRGDFAYDAVHHYPRALHILDDMSLFARGFHGTIALAKDSKTAGPGNIKASGSAAAAKDNAAKEKPNSSTKDASSACKLGKRAPGTGCGQPNQRNQPNVPNNDWNDIVGPNYLAGSGSNPNSWEMVKPAGAPSHQTENPTHYPVDLNKMSRTARVLTHASTHPIKLLTGLAKVGAPVTVGFIGSAATKNPKLVAAGMMHGYGAGMDSIDQMDKAVKDKAKAWIDGTSQGHTQSELNRMQGIDNGVKATGKVANNVISSAGSAASKGWGALRNTASALGNSRKGSSTSASTPPATPATPARQNTDEFEMVEHPVRARLIHPCTEDIQQYAILRRRLIGSLQARYLDERIWS</sequence>
<organism evidence="3 4">
    <name type="scientific">Gomphillus americanus</name>
    <dbReference type="NCBI Taxonomy" id="1940652"/>
    <lineage>
        <taxon>Eukaryota</taxon>
        <taxon>Fungi</taxon>
        <taxon>Dikarya</taxon>
        <taxon>Ascomycota</taxon>
        <taxon>Pezizomycotina</taxon>
        <taxon>Lecanoromycetes</taxon>
        <taxon>OSLEUM clade</taxon>
        <taxon>Ostropomycetidae</taxon>
        <taxon>Ostropales</taxon>
        <taxon>Graphidaceae</taxon>
        <taxon>Gomphilloideae</taxon>
        <taxon>Gomphillus</taxon>
    </lineage>
</organism>
<proteinExistence type="predicted"/>